<gene>
    <name evidence="3" type="ORF">GPECTOR_64g114</name>
</gene>
<feature type="domain" description="CTLH" evidence="2">
    <location>
        <begin position="2"/>
        <end position="50"/>
    </location>
</feature>
<dbReference type="OrthoDB" id="2415936at2759"/>
<dbReference type="PROSITE" id="PS50897">
    <property type="entry name" value="CTLH"/>
    <property type="match status" value="1"/>
</dbReference>
<dbReference type="InterPro" id="IPR006595">
    <property type="entry name" value="CTLH_C"/>
</dbReference>
<dbReference type="EMBL" id="LSYV01000065">
    <property type="protein sequence ID" value="KXZ44620.1"/>
    <property type="molecule type" value="Genomic_DNA"/>
</dbReference>
<proteinExistence type="predicted"/>
<accession>A0A150G5L8</accession>
<dbReference type="STRING" id="33097.A0A150G5L8"/>
<evidence type="ECO:0000256" key="1">
    <source>
        <dbReference type="SAM" id="MobiDB-lite"/>
    </source>
</evidence>
<reference evidence="4" key="1">
    <citation type="journal article" date="2016" name="Nat. Commun.">
        <title>The Gonium pectorale genome demonstrates co-option of cell cycle regulation during the evolution of multicellularity.</title>
        <authorList>
            <person name="Hanschen E.R."/>
            <person name="Marriage T.N."/>
            <person name="Ferris P.J."/>
            <person name="Hamaji T."/>
            <person name="Toyoda A."/>
            <person name="Fujiyama A."/>
            <person name="Neme R."/>
            <person name="Noguchi H."/>
            <person name="Minakuchi Y."/>
            <person name="Suzuki M."/>
            <person name="Kawai-Toyooka H."/>
            <person name="Smith D.R."/>
            <person name="Sparks H."/>
            <person name="Anderson J."/>
            <person name="Bakaric R."/>
            <person name="Luria V."/>
            <person name="Karger A."/>
            <person name="Kirschner M.W."/>
            <person name="Durand P.M."/>
            <person name="Michod R.E."/>
            <person name="Nozaki H."/>
            <person name="Olson B.J."/>
        </authorList>
    </citation>
    <scope>NUCLEOTIDE SEQUENCE [LARGE SCALE GENOMIC DNA]</scope>
    <source>
        <strain evidence="4">NIES-2863</strain>
    </source>
</reference>
<dbReference type="InterPro" id="IPR024964">
    <property type="entry name" value="CTLH/CRA"/>
</dbReference>
<evidence type="ECO:0000313" key="3">
    <source>
        <dbReference type="EMBL" id="KXZ44620.1"/>
    </source>
</evidence>
<dbReference type="AlphaFoldDB" id="A0A150G5L8"/>
<comment type="caution">
    <text evidence="3">The sequence shown here is derived from an EMBL/GenBank/DDBJ whole genome shotgun (WGS) entry which is preliminary data.</text>
</comment>
<name>A0A150G5L8_GONPE</name>
<dbReference type="Pfam" id="PF10607">
    <property type="entry name" value="CTLH"/>
    <property type="match status" value="1"/>
</dbReference>
<keyword evidence="4" id="KW-1185">Reference proteome</keyword>
<protein>
    <recommendedName>
        <fullName evidence="2">CTLH domain-containing protein</fullName>
    </recommendedName>
</protein>
<sequence>MREALLAGDVDSGLDIMREVCPAALEDVRLVFRAKKQKFVELLRSGGNPEAALACARAELAPLALDAYPEAYGEFKRLLLLLLTRHPDQAPGGPGGLAGALLAGELPAGDAGDAGCGLWDARSTAEFADLAYYTVRALLGLQHPLLGLQLRYLLRMHAAFPMPASTPAGAAAAELAPRLTAPQAAGGGVAARDPPPLPPASSSAGGRAGGAGGPPCFPEADVQAVIHGAGTSRAAALDALRHAVARIG</sequence>
<evidence type="ECO:0000259" key="2">
    <source>
        <dbReference type="PROSITE" id="PS50897"/>
    </source>
</evidence>
<feature type="region of interest" description="Disordered" evidence="1">
    <location>
        <begin position="183"/>
        <end position="213"/>
    </location>
</feature>
<organism evidence="3 4">
    <name type="scientific">Gonium pectorale</name>
    <name type="common">Green alga</name>
    <dbReference type="NCBI Taxonomy" id="33097"/>
    <lineage>
        <taxon>Eukaryota</taxon>
        <taxon>Viridiplantae</taxon>
        <taxon>Chlorophyta</taxon>
        <taxon>core chlorophytes</taxon>
        <taxon>Chlorophyceae</taxon>
        <taxon>CS clade</taxon>
        <taxon>Chlamydomonadales</taxon>
        <taxon>Volvocaceae</taxon>
        <taxon>Gonium</taxon>
    </lineage>
</organism>
<dbReference type="Proteomes" id="UP000075714">
    <property type="component" value="Unassembled WGS sequence"/>
</dbReference>
<evidence type="ECO:0000313" key="4">
    <source>
        <dbReference type="Proteomes" id="UP000075714"/>
    </source>
</evidence>